<gene>
    <name evidence="1" type="ORF">LXM26_00380</name>
</gene>
<dbReference type="RefSeq" id="WP_234652225.1">
    <property type="nucleotide sequence ID" value="NZ_CP094997.1"/>
</dbReference>
<keyword evidence="2" id="KW-1185">Reference proteome</keyword>
<dbReference type="AlphaFoldDB" id="A0A9X1PH71"/>
<dbReference type="EMBL" id="JAJTTC010000001">
    <property type="protein sequence ID" value="MCF0059929.1"/>
    <property type="molecule type" value="Genomic_DNA"/>
</dbReference>
<reference evidence="1" key="1">
    <citation type="submission" date="2021-12" db="EMBL/GenBank/DDBJ databases">
        <title>Novel species in genus Dyadobacter.</title>
        <authorList>
            <person name="Ma C."/>
        </authorList>
    </citation>
    <scope>NUCLEOTIDE SEQUENCE</scope>
    <source>
        <strain evidence="1">LJ419</strain>
    </source>
</reference>
<accession>A0A9X1PH71</accession>
<dbReference type="Proteomes" id="UP001139000">
    <property type="component" value="Unassembled WGS sequence"/>
</dbReference>
<proteinExistence type="predicted"/>
<evidence type="ECO:0000313" key="2">
    <source>
        <dbReference type="Proteomes" id="UP001139000"/>
    </source>
</evidence>
<organism evidence="1 2">
    <name type="scientific">Dyadobacter chenwenxiniae</name>
    <dbReference type="NCBI Taxonomy" id="2906456"/>
    <lineage>
        <taxon>Bacteria</taxon>
        <taxon>Pseudomonadati</taxon>
        <taxon>Bacteroidota</taxon>
        <taxon>Cytophagia</taxon>
        <taxon>Cytophagales</taxon>
        <taxon>Spirosomataceae</taxon>
        <taxon>Dyadobacter</taxon>
    </lineage>
</organism>
<evidence type="ECO:0000313" key="1">
    <source>
        <dbReference type="EMBL" id="MCF0059929.1"/>
    </source>
</evidence>
<protein>
    <submittedName>
        <fullName evidence="1">Uncharacterized protein</fullName>
    </submittedName>
</protein>
<name>A0A9X1PH71_9BACT</name>
<sequence length="125" mass="14693">MNPKFTRFVNETLPKFTEHLGEEFIEVREDYKLIRFYDNIDGKRGKIRLQYYPIGDVAQLNTNIWIKERALEYIAKVLLGADSTLESPSELISIPKSRYEELLRVEQDYRAWVNFGKDKLFGANG</sequence>
<comment type="caution">
    <text evidence="1">The sequence shown here is derived from an EMBL/GenBank/DDBJ whole genome shotgun (WGS) entry which is preliminary data.</text>
</comment>